<evidence type="ECO:0000256" key="4">
    <source>
        <dbReference type="ARBA" id="ARBA00022454"/>
    </source>
</evidence>
<keyword evidence="4" id="KW-0158">Chromosome</keyword>
<dbReference type="PANTHER" id="PTHR19306:SF6">
    <property type="entry name" value="STRUCTURAL MAINTENANCE OF CHROMOSOMES PROTEIN 6"/>
    <property type="match status" value="1"/>
</dbReference>
<proteinExistence type="inferred from homology"/>
<keyword evidence="7" id="KW-0067">ATP-binding</keyword>
<evidence type="ECO:0000256" key="5">
    <source>
        <dbReference type="ARBA" id="ARBA00022741"/>
    </source>
</evidence>
<dbReference type="EC" id="3.6.4.13" evidence="15"/>
<evidence type="ECO:0000256" key="2">
    <source>
        <dbReference type="ARBA" id="ARBA00004286"/>
    </source>
</evidence>
<evidence type="ECO:0000256" key="9">
    <source>
        <dbReference type="ARBA" id="ARBA00023172"/>
    </source>
</evidence>
<dbReference type="AlphaFoldDB" id="A0A9W8EGG1"/>
<comment type="caution">
    <text evidence="15">The sequence shown here is derived from an EMBL/GenBank/DDBJ whole genome shotgun (WGS) entry which is preliminary data.</text>
</comment>
<evidence type="ECO:0000256" key="8">
    <source>
        <dbReference type="ARBA" id="ARBA00023054"/>
    </source>
</evidence>
<feature type="coiled-coil region" evidence="12">
    <location>
        <begin position="255"/>
        <end position="384"/>
    </location>
</feature>
<protein>
    <submittedName>
        <fullName evidence="15">Structural maintenance of chromosomes protein 6</fullName>
        <ecNumber evidence="15">3.6.4.13</ecNumber>
    </submittedName>
</protein>
<evidence type="ECO:0000256" key="3">
    <source>
        <dbReference type="ARBA" id="ARBA00006793"/>
    </source>
</evidence>
<dbReference type="Proteomes" id="UP001150907">
    <property type="component" value="Unassembled WGS sequence"/>
</dbReference>
<keyword evidence="6" id="KW-0227">DNA damage</keyword>
<dbReference type="GO" id="GO:0005524">
    <property type="term" value="F:ATP binding"/>
    <property type="evidence" value="ECO:0007669"/>
    <property type="project" value="UniProtKB-KW"/>
</dbReference>
<keyword evidence="15" id="KW-0378">Hydrolase</keyword>
<accession>A0A9W8EGG1</accession>
<dbReference type="GO" id="GO:0005634">
    <property type="term" value="C:nucleus"/>
    <property type="evidence" value="ECO:0007669"/>
    <property type="project" value="UniProtKB-SubCell"/>
</dbReference>
<dbReference type="GO" id="GO:0003684">
    <property type="term" value="F:damaged DNA binding"/>
    <property type="evidence" value="ECO:0007669"/>
    <property type="project" value="TreeGrafter"/>
</dbReference>
<dbReference type="GO" id="GO:0016787">
    <property type="term" value="F:hydrolase activity"/>
    <property type="evidence" value="ECO:0007669"/>
    <property type="project" value="UniProtKB-KW"/>
</dbReference>
<evidence type="ECO:0000256" key="1">
    <source>
        <dbReference type="ARBA" id="ARBA00004123"/>
    </source>
</evidence>
<reference evidence="15" key="1">
    <citation type="submission" date="2022-07" db="EMBL/GenBank/DDBJ databases">
        <title>Phylogenomic reconstructions and comparative analyses of Kickxellomycotina fungi.</title>
        <authorList>
            <person name="Reynolds N.K."/>
            <person name="Stajich J.E."/>
            <person name="Barry K."/>
            <person name="Grigoriev I.V."/>
            <person name="Crous P."/>
            <person name="Smith M.E."/>
        </authorList>
    </citation>
    <scope>NUCLEOTIDE SEQUENCE</scope>
    <source>
        <strain evidence="15">IMI 214461</strain>
    </source>
</reference>
<feature type="domain" description="RecF/RecN/SMC N-terminal" evidence="14">
    <location>
        <begin position="85"/>
        <end position="1104"/>
    </location>
</feature>
<organism evidence="15 16">
    <name type="scientific">Coemansia thaxteri</name>
    <dbReference type="NCBI Taxonomy" id="2663907"/>
    <lineage>
        <taxon>Eukaryota</taxon>
        <taxon>Fungi</taxon>
        <taxon>Fungi incertae sedis</taxon>
        <taxon>Zoopagomycota</taxon>
        <taxon>Kickxellomycotina</taxon>
        <taxon>Kickxellomycetes</taxon>
        <taxon>Kickxellales</taxon>
        <taxon>Kickxellaceae</taxon>
        <taxon>Coemansia</taxon>
    </lineage>
</organism>
<evidence type="ECO:0000256" key="11">
    <source>
        <dbReference type="ARBA" id="ARBA00023242"/>
    </source>
</evidence>
<dbReference type="InterPro" id="IPR003395">
    <property type="entry name" value="RecF/RecN/SMC_N"/>
</dbReference>
<evidence type="ECO:0000313" key="15">
    <source>
        <dbReference type="EMBL" id="KAJ2005495.1"/>
    </source>
</evidence>
<keyword evidence="10" id="KW-0234">DNA repair</keyword>
<sequence length="1129" mass="127277">MAKARSKRSEDHENVDVDGSPVSGKRARTDQGFDCDNSSSQTQTQGLANGPSQDSHSSQHKTGVTRMRGKQTQGSRAGEPEIGIVESVEITDFMCHEKATVNLCPKVNFITGQNGSGKSAILTALTIALGGKANTTNRATSLKGFIREGRQRAVVKVQLRNRGPDAYHPELYGSSIVIERQLSNGTGAASQYKLKNGDTGDVVSKRKEDVVAITDHMAIQVDNPINILSQDAAREFLASTSPDKMYHFFLKGTQLHQLREDLIAVSQAITRAEANIERKREVLPQMKAEKKRWEQHYEDMRQARDLSAKMAALSQQMAWAIVGEAEDEVKQIDDELETQQRKLAKIDEKVLAETDAMDAISKEADLLIEQAQALTKQLEPLNAERSVPVEQMESVKTALRRFKQTETDMNMEARSTRERIGSLKAEIKTERARLKDKDHDGKEKLKLAISALEDTIKEEEARIADLQAQQQTYEDRSSELREAKVGCFNEVDKNQRLVTATRKGLEELTQSVSNQMNAFGRGVPEALAMIEKARWSNMKPIGPIGKYVKLRDPKFSRVIETTLDKTLNSFLVESHADRTALDAIFRRCDCQSRIIICKAELFDFSQGEPSPEFVTILRSLDVRDEVVKRQLININRIEQIILVEQRSDGDKVMMSNSGGYPRNVIACVSADGYNVGSRSGGLSTQAINLVRPSSRLGEDITRTIEREKQLLAEQQSTLDQAKRSLRETERELSELQRKHEQAAAAMRQCKERINRSNSEIQQTRDRLYSDESAKIAALEAELETFQQQMELLQTQFRDHISQQKLKEEELKQVESSIALIDKKMDAVRERAEERRKEADEKSGQRQSHINNVEYWNAKRASLEEKTRGFERAQSEARARVDEAESEARKICSERVETEHAPAQLDSMISECRARLDEIERSSSMSLAEVAEKAQSYIIAYKKATEELRSIAQLVKVLKTSHQLRMHKWTQFRDSMAMRTKMHFITHLSQRGYTGKLEFDHSQSTLVPKIQTDQDQVSESVAKGNRGNGGNAERFLRKDTKSLSGGEKSFTTICLLLSLWETMNCPVRALDEFDVFMDAANRAIAMSMMIGSARSKSNTQFILISPLDMSVKPDADITILRLQPPKRTSS</sequence>
<keyword evidence="8 12" id="KW-0175">Coiled coil</keyword>
<feature type="region of interest" description="Disordered" evidence="13">
    <location>
        <begin position="1"/>
        <end position="81"/>
    </location>
</feature>
<dbReference type="SUPFAM" id="SSF52540">
    <property type="entry name" value="P-loop containing nucleoside triphosphate hydrolases"/>
    <property type="match status" value="2"/>
</dbReference>
<feature type="coiled-coil region" evidence="12">
    <location>
        <begin position="442"/>
        <end position="483"/>
    </location>
</feature>
<feature type="region of interest" description="Disordered" evidence="13">
    <location>
        <begin position="1009"/>
        <end position="1032"/>
    </location>
</feature>
<evidence type="ECO:0000256" key="13">
    <source>
        <dbReference type="SAM" id="MobiDB-lite"/>
    </source>
</evidence>
<evidence type="ECO:0000256" key="10">
    <source>
        <dbReference type="ARBA" id="ARBA00023204"/>
    </source>
</evidence>
<dbReference type="InterPro" id="IPR027417">
    <property type="entry name" value="P-loop_NTPase"/>
</dbReference>
<dbReference type="GO" id="GO:0000724">
    <property type="term" value="P:double-strand break repair via homologous recombination"/>
    <property type="evidence" value="ECO:0007669"/>
    <property type="project" value="TreeGrafter"/>
</dbReference>
<keyword evidence="5" id="KW-0547">Nucleotide-binding</keyword>
<feature type="compositionally biased region" description="Polar residues" evidence="13">
    <location>
        <begin position="36"/>
        <end position="62"/>
    </location>
</feature>
<dbReference type="Pfam" id="PF02463">
    <property type="entry name" value="SMC_N"/>
    <property type="match status" value="1"/>
</dbReference>
<evidence type="ECO:0000256" key="7">
    <source>
        <dbReference type="ARBA" id="ARBA00022840"/>
    </source>
</evidence>
<comment type="similarity">
    <text evidence="3">Belongs to the SMC family. SMC6 subfamily.</text>
</comment>
<evidence type="ECO:0000256" key="6">
    <source>
        <dbReference type="ARBA" id="ARBA00022763"/>
    </source>
</evidence>
<gene>
    <name evidence="15" type="primary">smc6</name>
    <name evidence="15" type="ORF">H4R26_001918</name>
</gene>
<dbReference type="GO" id="GO:0003724">
    <property type="term" value="F:RNA helicase activity"/>
    <property type="evidence" value="ECO:0007669"/>
    <property type="project" value="UniProtKB-EC"/>
</dbReference>
<dbReference type="Gene3D" id="3.40.50.300">
    <property type="entry name" value="P-loop containing nucleotide triphosphate hydrolases"/>
    <property type="match status" value="2"/>
</dbReference>
<dbReference type="EMBL" id="JANBQF010000098">
    <property type="protein sequence ID" value="KAJ2005495.1"/>
    <property type="molecule type" value="Genomic_DNA"/>
</dbReference>
<name>A0A9W8EGG1_9FUNG</name>
<evidence type="ECO:0000256" key="12">
    <source>
        <dbReference type="SAM" id="Coils"/>
    </source>
</evidence>
<dbReference type="OrthoDB" id="10072614at2759"/>
<dbReference type="GO" id="GO:0030915">
    <property type="term" value="C:Smc5-Smc6 complex"/>
    <property type="evidence" value="ECO:0007669"/>
    <property type="project" value="TreeGrafter"/>
</dbReference>
<dbReference type="GO" id="GO:0035861">
    <property type="term" value="C:site of double-strand break"/>
    <property type="evidence" value="ECO:0007669"/>
    <property type="project" value="TreeGrafter"/>
</dbReference>
<dbReference type="PANTHER" id="PTHR19306">
    <property type="entry name" value="STRUCTURAL MAINTENANCE OF CHROMOSOMES 5,6 SMC5, SMC6"/>
    <property type="match status" value="1"/>
</dbReference>
<feature type="compositionally biased region" description="Polar residues" evidence="13">
    <location>
        <begin position="1009"/>
        <end position="1018"/>
    </location>
</feature>
<feature type="coiled-coil region" evidence="12">
    <location>
        <begin position="704"/>
        <end position="795"/>
    </location>
</feature>
<keyword evidence="9" id="KW-0233">DNA recombination</keyword>
<evidence type="ECO:0000259" key="14">
    <source>
        <dbReference type="Pfam" id="PF02463"/>
    </source>
</evidence>
<keyword evidence="16" id="KW-1185">Reference proteome</keyword>
<comment type="subcellular location">
    <subcellularLocation>
        <location evidence="2">Chromosome</location>
    </subcellularLocation>
    <subcellularLocation>
        <location evidence="1">Nucleus</location>
    </subcellularLocation>
</comment>
<evidence type="ECO:0000313" key="16">
    <source>
        <dbReference type="Proteomes" id="UP001150907"/>
    </source>
</evidence>
<dbReference type="GO" id="GO:0003697">
    <property type="term" value="F:single-stranded DNA binding"/>
    <property type="evidence" value="ECO:0007669"/>
    <property type="project" value="TreeGrafter"/>
</dbReference>
<keyword evidence="11" id="KW-0539">Nucleus</keyword>